<dbReference type="PANTHER" id="PTHR31018:SF3">
    <property type="entry name" value="RECEPTOR PROTEIN-TYROSINE KINASE"/>
    <property type="match status" value="1"/>
</dbReference>
<accession>A0A8H6VDK3</accession>
<reference evidence="9" key="1">
    <citation type="submission" date="2020-04" db="EMBL/GenBank/DDBJ databases">
        <title>Draft genome resource of the tomato pathogen Pseudocercospora fuligena.</title>
        <authorList>
            <person name="Zaccaron A."/>
        </authorList>
    </citation>
    <scope>NUCLEOTIDE SEQUENCE</scope>
    <source>
        <strain evidence="9">PF001</strain>
    </source>
</reference>
<feature type="chain" id="PRO_5034617992" evidence="8">
    <location>
        <begin position="18"/>
        <end position="518"/>
    </location>
</feature>
<evidence type="ECO:0000256" key="1">
    <source>
        <dbReference type="ARBA" id="ARBA00004191"/>
    </source>
</evidence>
<evidence type="ECO:0000256" key="8">
    <source>
        <dbReference type="SAM" id="SignalP"/>
    </source>
</evidence>
<keyword evidence="5" id="KW-0325">Glycoprotein</keyword>
<dbReference type="OrthoDB" id="536881at2759"/>
<dbReference type="Gene3D" id="3.80.20.20">
    <property type="entry name" value="Receptor L-domain"/>
    <property type="match status" value="1"/>
</dbReference>
<sequence length="518" mass="55129">MTRLLLGLASLIVAIRAQTSTVTVTPTDVSTQCSVSTTTVSNADAASSLASACPTFTGDISIATGVEDALTFDGLERLEGSLIASNVTRMTEISSNSLQEITDDLELEILTILSNISMPQLTSIGKLSMTALPALQNFTILRDLVQLQELNLDNTQISSLEGFGIETIDRVSISNNPYLTSLSFQPINVTGSLTIGASRSIEVELPRLQYAQNITLRNCSSISIPSLQRMNGSLGLYSNGIEQFNGAPLLQQVEGSLSFVSNSNMTSILLPSLQSIGGGLQLINNTELMDLSNWYSLRNITGAVDLEGSFEHISFPNLQTIGGVLSVNSTEDMSCTSLDDLYRTGVVHGDYTCRTANDTADLSTSGGTTTSPGNGSRDDGNSSSALRIGLGVGLGVGLGLLLALAILFFWIRRHKQRRSSQASSADVLIAEKDGSEVDRANMLDAGSTQKHELEQPTGELGNGNEAQELPAKLETEVELARNGSTKALAGVESRHEMPANETPPVTEQKDPLDNHSQR</sequence>
<protein>
    <submittedName>
        <fullName evidence="9">Cell surface GPI-anchored protein</fullName>
    </submittedName>
</protein>
<dbReference type="GO" id="GO:0031505">
    <property type="term" value="P:fungal-type cell wall organization"/>
    <property type="evidence" value="ECO:0007669"/>
    <property type="project" value="TreeGrafter"/>
</dbReference>
<dbReference type="InterPro" id="IPR051648">
    <property type="entry name" value="CWI-Assembly_Regulator"/>
</dbReference>
<dbReference type="GO" id="GO:0009277">
    <property type="term" value="C:fungal-type cell wall"/>
    <property type="evidence" value="ECO:0007669"/>
    <property type="project" value="TreeGrafter"/>
</dbReference>
<dbReference type="AlphaFoldDB" id="A0A8H6VDK3"/>
<dbReference type="InterPro" id="IPR036941">
    <property type="entry name" value="Rcpt_L-dom_sf"/>
</dbReference>
<keyword evidence="7" id="KW-1133">Transmembrane helix</keyword>
<dbReference type="EMBL" id="JABCIY010000209">
    <property type="protein sequence ID" value="KAF7188398.1"/>
    <property type="molecule type" value="Genomic_DNA"/>
</dbReference>
<evidence type="ECO:0000313" key="10">
    <source>
        <dbReference type="Proteomes" id="UP000660729"/>
    </source>
</evidence>
<dbReference type="PANTHER" id="PTHR31018">
    <property type="entry name" value="SPORULATION-SPECIFIC PROTEIN-RELATED"/>
    <property type="match status" value="1"/>
</dbReference>
<keyword evidence="3" id="KW-0964">Secreted</keyword>
<gene>
    <name evidence="9" type="ORF">HII31_10060</name>
</gene>
<comment type="subcellular location">
    <subcellularLocation>
        <location evidence="1">Secreted</location>
        <location evidence="1">Cell wall</location>
    </subcellularLocation>
</comment>
<keyword evidence="7" id="KW-0472">Membrane</keyword>
<evidence type="ECO:0000313" key="9">
    <source>
        <dbReference type="EMBL" id="KAF7188398.1"/>
    </source>
</evidence>
<keyword evidence="7" id="KW-0812">Transmembrane</keyword>
<organism evidence="9 10">
    <name type="scientific">Pseudocercospora fuligena</name>
    <dbReference type="NCBI Taxonomy" id="685502"/>
    <lineage>
        <taxon>Eukaryota</taxon>
        <taxon>Fungi</taxon>
        <taxon>Dikarya</taxon>
        <taxon>Ascomycota</taxon>
        <taxon>Pezizomycotina</taxon>
        <taxon>Dothideomycetes</taxon>
        <taxon>Dothideomycetidae</taxon>
        <taxon>Mycosphaerellales</taxon>
        <taxon>Mycosphaerellaceae</taxon>
        <taxon>Pseudocercospora</taxon>
    </lineage>
</organism>
<dbReference type="Proteomes" id="UP000660729">
    <property type="component" value="Unassembled WGS sequence"/>
</dbReference>
<evidence type="ECO:0000256" key="5">
    <source>
        <dbReference type="ARBA" id="ARBA00023180"/>
    </source>
</evidence>
<evidence type="ECO:0000256" key="7">
    <source>
        <dbReference type="SAM" id="Phobius"/>
    </source>
</evidence>
<evidence type="ECO:0000256" key="6">
    <source>
        <dbReference type="SAM" id="MobiDB-lite"/>
    </source>
</evidence>
<evidence type="ECO:0000256" key="4">
    <source>
        <dbReference type="ARBA" id="ARBA00022729"/>
    </source>
</evidence>
<keyword evidence="4 8" id="KW-0732">Signal</keyword>
<keyword evidence="10" id="KW-1185">Reference proteome</keyword>
<feature type="signal peptide" evidence="8">
    <location>
        <begin position="1"/>
        <end position="17"/>
    </location>
</feature>
<evidence type="ECO:0000256" key="2">
    <source>
        <dbReference type="ARBA" id="ARBA00022512"/>
    </source>
</evidence>
<proteinExistence type="predicted"/>
<name>A0A8H6VDK3_9PEZI</name>
<dbReference type="SUPFAM" id="SSF52058">
    <property type="entry name" value="L domain-like"/>
    <property type="match status" value="2"/>
</dbReference>
<evidence type="ECO:0000256" key="3">
    <source>
        <dbReference type="ARBA" id="ARBA00022525"/>
    </source>
</evidence>
<feature type="compositionally biased region" description="Low complexity" evidence="6">
    <location>
        <begin position="363"/>
        <end position="375"/>
    </location>
</feature>
<feature type="transmembrane region" description="Helical" evidence="7">
    <location>
        <begin position="388"/>
        <end position="411"/>
    </location>
</feature>
<comment type="caution">
    <text evidence="9">The sequence shown here is derived from an EMBL/GenBank/DDBJ whole genome shotgun (WGS) entry which is preliminary data.</text>
</comment>
<feature type="region of interest" description="Disordered" evidence="6">
    <location>
        <begin position="446"/>
        <end position="518"/>
    </location>
</feature>
<dbReference type="GO" id="GO:0005886">
    <property type="term" value="C:plasma membrane"/>
    <property type="evidence" value="ECO:0007669"/>
    <property type="project" value="TreeGrafter"/>
</dbReference>
<feature type="compositionally biased region" description="Basic and acidic residues" evidence="6">
    <location>
        <begin position="507"/>
        <end position="518"/>
    </location>
</feature>
<keyword evidence="2" id="KW-0134">Cell wall</keyword>
<dbReference type="GO" id="GO:0009986">
    <property type="term" value="C:cell surface"/>
    <property type="evidence" value="ECO:0007669"/>
    <property type="project" value="TreeGrafter"/>
</dbReference>
<feature type="region of interest" description="Disordered" evidence="6">
    <location>
        <begin position="358"/>
        <end position="381"/>
    </location>
</feature>